<dbReference type="InterPro" id="IPR039016">
    <property type="entry name" value="RECK"/>
</dbReference>
<accession>A0A671X5Z7</accession>
<feature type="signal peptide" evidence="1">
    <location>
        <begin position="1"/>
        <end position="23"/>
    </location>
</feature>
<dbReference type="InterPro" id="IPR055110">
    <property type="entry name" value="RECK-like_N"/>
</dbReference>
<dbReference type="PANTHER" id="PTHR13487:SF3">
    <property type="entry name" value="REVERSION-INDUCING CYSTEINE-RICH PROTEIN WITH KAZAL MOTIFS"/>
    <property type="match status" value="1"/>
</dbReference>
<dbReference type="Proteomes" id="UP000472265">
    <property type="component" value="Chromosome 19"/>
</dbReference>
<dbReference type="GO" id="GO:0001955">
    <property type="term" value="P:blood vessel maturation"/>
    <property type="evidence" value="ECO:0007669"/>
    <property type="project" value="TreeGrafter"/>
</dbReference>
<dbReference type="InterPro" id="IPR036058">
    <property type="entry name" value="Kazal_dom_sf"/>
</dbReference>
<dbReference type="Pfam" id="PF23298">
    <property type="entry name" value="FZ_RECK"/>
    <property type="match status" value="1"/>
</dbReference>
<dbReference type="InterPro" id="IPR002350">
    <property type="entry name" value="Kazal_dom"/>
</dbReference>
<evidence type="ECO:0000313" key="4">
    <source>
        <dbReference type="Proteomes" id="UP000472265"/>
    </source>
</evidence>
<protein>
    <submittedName>
        <fullName evidence="3">Reversion inducing cysteine rich protein with kazal motifs</fullName>
    </submittedName>
</protein>
<dbReference type="Pfam" id="PF25027">
    <property type="entry name" value="EGF1_RECK"/>
    <property type="match status" value="1"/>
</dbReference>
<dbReference type="GO" id="GO:0002040">
    <property type="term" value="P:sprouting angiogenesis"/>
    <property type="evidence" value="ECO:0007669"/>
    <property type="project" value="TreeGrafter"/>
</dbReference>
<name>A0A671X5Z7_SPAAU</name>
<evidence type="ECO:0000256" key="1">
    <source>
        <dbReference type="SAM" id="SignalP"/>
    </source>
</evidence>
<dbReference type="GeneTree" id="ENSGT00390000018540"/>
<dbReference type="InParanoid" id="A0A671X5Z7"/>
<dbReference type="InterPro" id="IPR056978">
    <property type="entry name" value="CC4_RECK"/>
</dbReference>
<dbReference type="GO" id="GO:0008191">
    <property type="term" value="F:metalloendopeptidase inhibitor activity"/>
    <property type="evidence" value="ECO:0007669"/>
    <property type="project" value="InterPro"/>
</dbReference>
<dbReference type="OMA" id="GEVCDTQ"/>
<dbReference type="GO" id="GO:0005886">
    <property type="term" value="C:plasma membrane"/>
    <property type="evidence" value="ECO:0007669"/>
    <property type="project" value="TreeGrafter"/>
</dbReference>
<reference evidence="3" key="2">
    <citation type="submission" date="2025-08" db="UniProtKB">
        <authorList>
            <consortium name="Ensembl"/>
        </authorList>
    </citation>
    <scope>IDENTIFICATION</scope>
</reference>
<keyword evidence="4" id="KW-1185">Reference proteome</keyword>
<dbReference type="AlphaFoldDB" id="A0A671X5Z7"/>
<dbReference type="PANTHER" id="PTHR13487">
    <property type="entry name" value="SERINE PROTEASE INHIBITOR"/>
    <property type="match status" value="1"/>
</dbReference>
<dbReference type="InterPro" id="IPR056976">
    <property type="entry name" value="EGF1_RECK"/>
</dbReference>
<evidence type="ECO:0000313" key="3">
    <source>
        <dbReference type="Ensembl" id="ENSSAUP00010044330.1"/>
    </source>
</evidence>
<dbReference type="GO" id="GO:0030198">
    <property type="term" value="P:extracellular matrix organization"/>
    <property type="evidence" value="ECO:0007669"/>
    <property type="project" value="TreeGrafter"/>
</dbReference>
<proteinExistence type="predicted"/>
<dbReference type="Pfam" id="PF22961">
    <property type="entry name" value="RECK-like_N"/>
    <property type="match status" value="1"/>
</dbReference>
<dbReference type="Pfam" id="PF23332">
    <property type="entry name" value="CC4_RECK"/>
    <property type="match status" value="2"/>
</dbReference>
<feature type="domain" description="Kazal-like" evidence="2">
    <location>
        <begin position="632"/>
        <end position="687"/>
    </location>
</feature>
<gene>
    <name evidence="3" type="primary">RECK</name>
    <name evidence="3" type="synonym">reck</name>
</gene>
<feature type="chain" id="PRO_5025674237" evidence="1">
    <location>
        <begin position="24"/>
        <end position="904"/>
    </location>
</feature>
<reference evidence="3" key="3">
    <citation type="submission" date="2025-09" db="UniProtKB">
        <authorList>
            <consortium name="Ensembl"/>
        </authorList>
    </citation>
    <scope>IDENTIFICATION</scope>
</reference>
<dbReference type="InterPro" id="IPR056979">
    <property type="entry name" value="FZ_RECK"/>
</dbReference>
<dbReference type="FunCoup" id="A0A671X5Z7">
    <property type="interactions" value="413"/>
</dbReference>
<dbReference type="PROSITE" id="PS51465">
    <property type="entry name" value="KAZAL_2"/>
    <property type="match status" value="1"/>
</dbReference>
<dbReference type="SUPFAM" id="SSF100895">
    <property type="entry name" value="Kazal-type serine protease inhibitors"/>
    <property type="match status" value="1"/>
</dbReference>
<evidence type="ECO:0000259" key="2">
    <source>
        <dbReference type="PROSITE" id="PS51465"/>
    </source>
</evidence>
<dbReference type="SMART" id="SM00280">
    <property type="entry name" value="KAZAL"/>
    <property type="match status" value="2"/>
</dbReference>
<sequence length="904" mass="99927">MRVCFQIISFFVAVNFYSQPLRAQDPSCCHHAAEFSPCKEACDQLATIKSESRLKHLLQRLPGYCPESMNELWMCINSTLPGVSRKSDGWVGLGCCELAISAECRRECRQASSKNDITKVCKKVTEVSPVSVKLHMGSTCCSYAGRHTTCREYCQAIFRTDSTPTVSQINAVKEYCQSHSAQLLSCVSNFTKSYPIRSPIDSLYCCDRAEATHCQVACRRILRTMSTEHEIMEGLIDECGSQPLPQEPMWQCFLGSAHPPSPPEEETPHPAKMDCAKLHCCSKANTSLCRYSSVKISTNWGGQTWQDFDQLCEYNLVETELINCLADVREPCQLGCKDLAYCTNFNNRPTELFRSCNVQSDQGAMNDIKLWSNGTIKMPFMHIPVLDIRKCLPDMWKAVACSLQIKPCHSKSRGSVICKSDCVDILTQCGDRKRFHEGQTAERICSQLSPIDDPERCIPLHRYLSPSPLGRSVVEEVIHPCNPNPCPSNHLCQVNRKGCLDELNCQPYLCVPGCKLGEASEFLVQQDARIQVPTRTGPAGCYEVCSCGPSGRLENCVEMPCVDTNKPCIVEGQRKSKASTITTSLKDRVLKKVRVSTRVSYLHIMKCDWCNPNYCKEYFVYSRCIPKYRVCLSDSSDCPQYECVGRPAACDKNSVEPACDTDGLVHPSLCQLQQAGKTLAYMGHCQDACRKPQQVCGHNGETYNTVCDAFSDRVAVDYEGPCHAVGAVSDVASDTACSVIPCPPLSTPGCWPVTPPGACCPICASMLQILWNKEQMNAFSKVNQPVTVHNVLQILRLHVSVPQCDVFGYLSIDHELVVLIAPVDQQPTPLQIEACSKEAEKIDSLINYASPTLVSHVPLSAFLNSEIKTSYIHSSGGSPPSPLPPGLCFLLGLLITAAPVFSHL</sequence>
<dbReference type="Ensembl" id="ENSSAUT00010046633.1">
    <property type="protein sequence ID" value="ENSSAUP00010044330.1"/>
    <property type="gene ID" value="ENSSAUG00010018546.1"/>
</dbReference>
<reference evidence="3" key="1">
    <citation type="submission" date="2021-04" db="EMBL/GenBank/DDBJ databases">
        <authorList>
            <consortium name="Wellcome Sanger Institute Data Sharing"/>
        </authorList>
    </citation>
    <scope>NUCLEOTIDE SEQUENCE [LARGE SCALE GENOMIC DNA]</scope>
</reference>
<keyword evidence="1" id="KW-0732">Signal</keyword>
<dbReference type="PROSITE" id="PS51345">
    <property type="entry name" value="MYOTOXINS_2"/>
    <property type="match status" value="1"/>
</dbReference>
<organism evidence="3 4">
    <name type="scientific">Sparus aurata</name>
    <name type="common">Gilthead sea bream</name>
    <dbReference type="NCBI Taxonomy" id="8175"/>
    <lineage>
        <taxon>Eukaryota</taxon>
        <taxon>Metazoa</taxon>
        <taxon>Chordata</taxon>
        <taxon>Craniata</taxon>
        <taxon>Vertebrata</taxon>
        <taxon>Euteleostomi</taxon>
        <taxon>Actinopterygii</taxon>
        <taxon>Neopterygii</taxon>
        <taxon>Teleostei</taxon>
        <taxon>Neoteleostei</taxon>
        <taxon>Acanthomorphata</taxon>
        <taxon>Eupercaria</taxon>
        <taxon>Spariformes</taxon>
        <taxon>Sparidae</taxon>
        <taxon>Sparus</taxon>
    </lineage>
</organism>